<reference evidence="3 4" key="1">
    <citation type="submission" date="2018-07" db="EMBL/GenBank/DDBJ databases">
        <title>Genome sequencing of oomycete isolates from Chile give support for New Zealand origin for Phytophthora kernoviae and make available the first Nothophytophthora sp. genome.</title>
        <authorList>
            <person name="Studholme D.J."/>
            <person name="Sanfuentes E."/>
            <person name="Panda P."/>
            <person name="Hill R."/>
            <person name="Sambles C."/>
            <person name="Grant M."/>
            <person name="Williams N.M."/>
            <person name="Mcdougal R.L."/>
        </authorList>
    </citation>
    <scope>NUCLEOTIDE SEQUENCE [LARGE SCALE GENOMIC DNA]</scope>
    <source>
        <strain evidence="2">Chile6</strain>
        <strain evidence="1">Chile7</strain>
    </source>
</reference>
<organism evidence="2 3">
    <name type="scientific">Phytophthora kernoviae</name>
    <dbReference type="NCBI Taxonomy" id="325452"/>
    <lineage>
        <taxon>Eukaryota</taxon>
        <taxon>Sar</taxon>
        <taxon>Stramenopiles</taxon>
        <taxon>Oomycota</taxon>
        <taxon>Peronosporomycetes</taxon>
        <taxon>Peronosporales</taxon>
        <taxon>Peronosporaceae</taxon>
        <taxon>Phytophthora</taxon>
    </lineage>
</organism>
<dbReference type="OrthoDB" id="90750at2759"/>
<name>A0A3F2RLM3_9STRA</name>
<proteinExistence type="predicted"/>
<dbReference type="AlphaFoldDB" id="A0A3F2RLM3"/>
<accession>A0A3F2RLM3</accession>
<gene>
    <name evidence="1" type="ORF">BBJ29_004903</name>
    <name evidence="2" type="ORF">BBP00_00006194</name>
</gene>
<evidence type="ECO:0000313" key="3">
    <source>
        <dbReference type="Proteomes" id="UP000277300"/>
    </source>
</evidence>
<sequence length="211" mass="23200">MLRSLSIQPVVPVMGGDPTNHLRPEPVADIIAAADNRNGINAILHVYLRPTSDPSRPLVPLEQRTPDYSIRCTFAELKKLRSRIQSSVGCGGHCAHCKRVATYMTYCWERPRLLTPSWQGGMTLQTEPLSTFLNQLLCFAAQLGPEAHPEFAAIMAHFMQPRDDVRLKSAVVLSIWYCGCRVDSSPSSLGFQSAASEVLGLVGAFVYTLSV</sequence>
<dbReference type="EMBL" id="MBDO02000204">
    <property type="protein sequence ID" value="RLN60019.1"/>
    <property type="molecule type" value="Genomic_DNA"/>
</dbReference>
<evidence type="ECO:0000313" key="2">
    <source>
        <dbReference type="EMBL" id="RLN60019.1"/>
    </source>
</evidence>
<dbReference type="Proteomes" id="UP000277300">
    <property type="component" value="Unassembled WGS sequence"/>
</dbReference>
<dbReference type="EMBL" id="MBAD02001517">
    <property type="protein sequence ID" value="RLN53973.1"/>
    <property type="molecule type" value="Genomic_DNA"/>
</dbReference>
<evidence type="ECO:0000313" key="4">
    <source>
        <dbReference type="Proteomes" id="UP000284657"/>
    </source>
</evidence>
<evidence type="ECO:0000313" key="1">
    <source>
        <dbReference type="EMBL" id="RLN53973.1"/>
    </source>
</evidence>
<comment type="caution">
    <text evidence="2">The sequence shown here is derived from an EMBL/GenBank/DDBJ whole genome shotgun (WGS) entry which is preliminary data.</text>
</comment>
<dbReference type="Proteomes" id="UP000284657">
    <property type="component" value="Unassembled WGS sequence"/>
</dbReference>
<protein>
    <submittedName>
        <fullName evidence="2">Uncharacterized protein</fullName>
    </submittedName>
</protein>